<dbReference type="EMBL" id="CP097218">
    <property type="protein sequence ID" value="UQN31189.1"/>
    <property type="molecule type" value="Genomic_DNA"/>
</dbReference>
<sequence length="1188" mass="127277">MNTPRPIAPRPSAARPGAPRLSATRLAELMDRPAPTDEQIAVIEAPLAPMLVVAGAGSGKTETMASRVVWLIANGLVEPRQVLGLTFTRKAAHELAERITGRLGTLATALRADGLPVPRGLERAGDDLLGQEVQVHTYNGFALDLVREHALRVGLDPEFSMMSPSAAWQLAHELVEAADDSLDLDASPASLTAALVSLTSSLADHLVGPEELAAELRAIRDHLSQIPLQISGRRRTTPKDVAGVISACEQRLELIPLLERFAAIRTERSALEFSDQVYLAARIAREVPEAGRLARELHPVVLLDEFQDTSVAQLRMLADLFGPGHAACAVGDPQQAIYGWRGASAASLDGFARAFATPTAPGATGAPGAAEAPVLQRTLSTSWRNDRAVLDVANRIAAPLRSASTAITIPELQVRPGAGEGTVHVHEAADERSEARAIARWILARRGRAGDATDARVHPSGAAGEGGPASEPLPSAAVLVRARKQIPPIVEALEEAGLPVQVMGLGGLLDRPEVADVRALLECVHDPGRGDWLMRLLAGPRFRLGARDMSVLGRWREQLAARRRRAAAGADATDRSSAAGVGATGIGAADGADEMTLIDAVDDLPAPDWTDPDGRSLSSTARERLRDLQGILRSLRRRLALPLPDLIQEAVRALDLDLTLLSQSPTDPPLGGLPALREHAAAFERTAQRPGLGPFLALLEISEDQEAGLAMGAGQADPDPDAITVVTMHSAKGLEWDLVAVAGLSEGSVPSYDLRRAKTTEDGSVRVADSGWTGKLAEASIPSSLRGDADILPQLDWASADTQVDAESLVQEFRFAQGEETLREDRRLMYVAVTRAREDLLLSSCAWRTGAARPRPRSRYLRETLPLVPERFQEIEDVPEKNPLDARLFEASWPPAPGEAERRRADAEALVRAAADGRLPELPEDAALAEQTRRVLADLAERRAQLTVRSPARLSASQIVARAQDPQAAARSMLRPLPRRPSRSARRGTAFHAWLEQRLEGGALLDLEDLTELADLEDGPLADAADGDPGATADGELSDAEALARMREAFERSPYAQQVPIAVEEPVTTRIGPLAIRGVIDAVFPDPDSEDGVVILDWKTGAPPSGARRRARALQLSVYRLAWHERTGLPLSRIRTVFFYVAAGKTDEVRRHPSRQALEHMLLAEGDAPTDAPPTDAPPTGSPSPGRP</sequence>
<keyword evidence="19" id="KW-1185">Reference proteome</keyword>
<evidence type="ECO:0000256" key="11">
    <source>
        <dbReference type="ARBA" id="ARBA00034617"/>
    </source>
</evidence>
<keyword evidence="8" id="KW-0238">DNA-binding</keyword>
<keyword evidence="2 14" id="KW-0547">Nucleotide-binding</keyword>
<dbReference type="RefSeq" id="WP_249480599.1">
    <property type="nucleotide sequence ID" value="NZ_CP097218.1"/>
</dbReference>
<feature type="domain" description="UvrD-like helicase C-terminal" evidence="17">
    <location>
        <begin position="387"/>
        <end position="733"/>
    </location>
</feature>
<dbReference type="InterPro" id="IPR014017">
    <property type="entry name" value="DNA_helicase_UvrD-like_C"/>
</dbReference>
<dbReference type="PANTHER" id="PTHR11070">
    <property type="entry name" value="UVRD / RECB / PCRA DNA HELICASE FAMILY MEMBER"/>
    <property type="match status" value="1"/>
</dbReference>
<keyword evidence="1" id="KW-0540">Nuclease</keyword>
<dbReference type="InterPro" id="IPR027417">
    <property type="entry name" value="P-loop_NTPase"/>
</dbReference>
<dbReference type="Proteomes" id="UP001055868">
    <property type="component" value="Chromosome"/>
</dbReference>
<dbReference type="Pfam" id="PF12705">
    <property type="entry name" value="PDDEXK_1"/>
    <property type="match status" value="1"/>
</dbReference>
<dbReference type="SUPFAM" id="SSF52980">
    <property type="entry name" value="Restriction endonuclease-like"/>
    <property type="match status" value="1"/>
</dbReference>
<gene>
    <name evidence="18" type="ORF">M4486_07895</name>
</gene>
<feature type="region of interest" description="Disordered" evidence="15">
    <location>
        <begin position="452"/>
        <end position="471"/>
    </location>
</feature>
<keyword evidence="6" id="KW-0269">Exonuclease</keyword>
<dbReference type="InterPro" id="IPR011335">
    <property type="entry name" value="Restrct_endonuc-II-like"/>
</dbReference>
<dbReference type="Gene3D" id="3.40.50.300">
    <property type="entry name" value="P-loop containing nucleotide triphosphate hydrolases"/>
    <property type="match status" value="4"/>
</dbReference>
<keyword evidence="10" id="KW-0413">Isomerase</keyword>
<dbReference type="Pfam" id="PF13361">
    <property type="entry name" value="UvrD_C"/>
    <property type="match status" value="2"/>
</dbReference>
<feature type="domain" description="UvrD-like helicase ATP-binding" evidence="16">
    <location>
        <begin position="33"/>
        <end position="386"/>
    </location>
</feature>
<dbReference type="CDD" id="cd17932">
    <property type="entry name" value="DEXQc_UvrD"/>
    <property type="match status" value="1"/>
</dbReference>
<evidence type="ECO:0000256" key="5">
    <source>
        <dbReference type="ARBA" id="ARBA00022806"/>
    </source>
</evidence>
<evidence type="ECO:0000313" key="18">
    <source>
        <dbReference type="EMBL" id="UQN31189.1"/>
    </source>
</evidence>
<evidence type="ECO:0000256" key="13">
    <source>
        <dbReference type="ARBA" id="ARBA00048988"/>
    </source>
</evidence>
<evidence type="ECO:0000256" key="1">
    <source>
        <dbReference type="ARBA" id="ARBA00022722"/>
    </source>
</evidence>
<comment type="catalytic activity">
    <reaction evidence="11">
        <text>Couples ATP hydrolysis with the unwinding of duplex DNA by translocating in the 3'-5' direction.</text>
        <dbReference type="EC" id="5.6.2.4"/>
    </reaction>
</comment>
<evidence type="ECO:0000256" key="3">
    <source>
        <dbReference type="ARBA" id="ARBA00022763"/>
    </source>
</evidence>
<dbReference type="InterPro" id="IPR038726">
    <property type="entry name" value="PDDEXK_AddAB-type"/>
</dbReference>
<name>A0ABY4NCJ6_9MICO</name>
<accession>A0ABY4NCJ6</accession>
<evidence type="ECO:0000259" key="16">
    <source>
        <dbReference type="PROSITE" id="PS51198"/>
    </source>
</evidence>
<feature type="region of interest" description="Disordered" evidence="15">
    <location>
        <begin position="1160"/>
        <end position="1188"/>
    </location>
</feature>
<organism evidence="18 19">
    <name type="scientific">Brachybacterium kimchii</name>
    <dbReference type="NCBI Taxonomy" id="2942909"/>
    <lineage>
        <taxon>Bacteria</taxon>
        <taxon>Bacillati</taxon>
        <taxon>Actinomycetota</taxon>
        <taxon>Actinomycetes</taxon>
        <taxon>Micrococcales</taxon>
        <taxon>Dermabacteraceae</taxon>
        <taxon>Brachybacterium</taxon>
    </lineage>
</organism>
<dbReference type="SUPFAM" id="SSF52540">
    <property type="entry name" value="P-loop containing nucleoside triphosphate hydrolases"/>
    <property type="match status" value="1"/>
</dbReference>
<comment type="catalytic activity">
    <reaction evidence="13">
        <text>ATP + H2O = ADP + phosphate + H(+)</text>
        <dbReference type="Rhea" id="RHEA:13065"/>
        <dbReference type="ChEBI" id="CHEBI:15377"/>
        <dbReference type="ChEBI" id="CHEBI:15378"/>
        <dbReference type="ChEBI" id="CHEBI:30616"/>
        <dbReference type="ChEBI" id="CHEBI:43474"/>
        <dbReference type="ChEBI" id="CHEBI:456216"/>
        <dbReference type="EC" id="5.6.2.4"/>
    </reaction>
</comment>
<dbReference type="PROSITE" id="PS51217">
    <property type="entry name" value="UVRD_HELICASE_CTER"/>
    <property type="match status" value="1"/>
</dbReference>
<keyword evidence="9" id="KW-0234">DNA repair</keyword>
<evidence type="ECO:0000256" key="10">
    <source>
        <dbReference type="ARBA" id="ARBA00023235"/>
    </source>
</evidence>
<evidence type="ECO:0000259" key="17">
    <source>
        <dbReference type="PROSITE" id="PS51217"/>
    </source>
</evidence>
<dbReference type="InterPro" id="IPR011604">
    <property type="entry name" value="PDDEXK-like_dom_sf"/>
</dbReference>
<evidence type="ECO:0000256" key="14">
    <source>
        <dbReference type="PROSITE-ProRule" id="PRU00560"/>
    </source>
</evidence>
<reference evidence="18" key="1">
    <citation type="submission" date="2022-05" db="EMBL/GenBank/DDBJ databases">
        <title>Genomic analysis of Brachybacterium sp. CBA3104.</title>
        <authorList>
            <person name="Roh S.W."/>
            <person name="Kim Y.B."/>
            <person name="Kim Y."/>
        </authorList>
    </citation>
    <scope>NUCLEOTIDE SEQUENCE</scope>
    <source>
        <strain evidence="18">CBA3104</strain>
    </source>
</reference>
<evidence type="ECO:0000256" key="7">
    <source>
        <dbReference type="ARBA" id="ARBA00022840"/>
    </source>
</evidence>
<evidence type="ECO:0000256" key="8">
    <source>
        <dbReference type="ARBA" id="ARBA00023125"/>
    </source>
</evidence>
<dbReference type="PROSITE" id="PS51198">
    <property type="entry name" value="UVRD_HELICASE_ATP_BIND"/>
    <property type="match status" value="1"/>
</dbReference>
<keyword evidence="5 14" id="KW-0347">Helicase</keyword>
<dbReference type="PANTHER" id="PTHR11070:SF55">
    <property type="entry name" value="DNA 3'-5' HELICASE"/>
    <property type="match status" value="1"/>
</dbReference>
<evidence type="ECO:0000256" key="2">
    <source>
        <dbReference type="ARBA" id="ARBA00022741"/>
    </source>
</evidence>
<feature type="compositionally biased region" description="Pro residues" evidence="15">
    <location>
        <begin position="1171"/>
        <end position="1188"/>
    </location>
</feature>
<keyword evidence="7 14" id="KW-0067">ATP-binding</keyword>
<protein>
    <recommendedName>
        <fullName evidence="12">DNA 3'-5' helicase</fullName>
        <ecNumber evidence="12">5.6.2.4</ecNumber>
    </recommendedName>
</protein>
<dbReference type="EC" id="5.6.2.4" evidence="12"/>
<evidence type="ECO:0000256" key="6">
    <source>
        <dbReference type="ARBA" id="ARBA00022839"/>
    </source>
</evidence>
<dbReference type="GO" id="GO:0004386">
    <property type="term" value="F:helicase activity"/>
    <property type="evidence" value="ECO:0007669"/>
    <property type="project" value="UniProtKB-KW"/>
</dbReference>
<proteinExistence type="predicted"/>
<keyword evidence="4 14" id="KW-0378">Hydrolase</keyword>
<evidence type="ECO:0000256" key="9">
    <source>
        <dbReference type="ARBA" id="ARBA00023204"/>
    </source>
</evidence>
<evidence type="ECO:0000256" key="12">
    <source>
        <dbReference type="ARBA" id="ARBA00034808"/>
    </source>
</evidence>
<keyword evidence="3" id="KW-0227">DNA damage</keyword>
<evidence type="ECO:0000256" key="4">
    <source>
        <dbReference type="ARBA" id="ARBA00022801"/>
    </source>
</evidence>
<dbReference type="InterPro" id="IPR000212">
    <property type="entry name" value="DNA_helicase_UvrD/REP"/>
</dbReference>
<dbReference type="Gene3D" id="1.10.486.10">
    <property type="entry name" value="PCRA, domain 4"/>
    <property type="match status" value="1"/>
</dbReference>
<feature type="binding site" evidence="14">
    <location>
        <begin position="54"/>
        <end position="61"/>
    </location>
    <ligand>
        <name>ATP</name>
        <dbReference type="ChEBI" id="CHEBI:30616"/>
    </ligand>
</feature>
<dbReference type="InterPro" id="IPR014016">
    <property type="entry name" value="UvrD-like_ATP-bd"/>
</dbReference>
<evidence type="ECO:0000256" key="15">
    <source>
        <dbReference type="SAM" id="MobiDB-lite"/>
    </source>
</evidence>
<evidence type="ECO:0000313" key="19">
    <source>
        <dbReference type="Proteomes" id="UP001055868"/>
    </source>
</evidence>
<dbReference type="Pfam" id="PF00580">
    <property type="entry name" value="UvrD-helicase"/>
    <property type="match status" value="1"/>
</dbReference>
<dbReference type="Gene3D" id="3.90.320.10">
    <property type="match status" value="1"/>
</dbReference>